<sequence>MLPLKSETLVNAYIDRIKSVNPLINALVCDRFESAIEEARQVDRRVAHELAGNSSDDGKSIKSMPLLGVPFSVKECIALKDMSFTAGLYSRKG</sequence>
<dbReference type="EMBL" id="OC940320">
    <property type="protein sequence ID" value="CAD7661906.1"/>
    <property type="molecule type" value="Genomic_DNA"/>
</dbReference>
<proteinExistence type="predicted"/>
<evidence type="ECO:0000313" key="2">
    <source>
        <dbReference type="EMBL" id="CAD7661906.1"/>
    </source>
</evidence>
<evidence type="ECO:0000313" key="3">
    <source>
        <dbReference type="Proteomes" id="UP000728032"/>
    </source>
</evidence>
<dbReference type="Pfam" id="PF01425">
    <property type="entry name" value="Amidase"/>
    <property type="match status" value="1"/>
</dbReference>
<keyword evidence="3" id="KW-1185">Reference proteome</keyword>
<organism evidence="2">
    <name type="scientific">Oppiella nova</name>
    <dbReference type="NCBI Taxonomy" id="334625"/>
    <lineage>
        <taxon>Eukaryota</taxon>
        <taxon>Metazoa</taxon>
        <taxon>Ecdysozoa</taxon>
        <taxon>Arthropoda</taxon>
        <taxon>Chelicerata</taxon>
        <taxon>Arachnida</taxon>
        <taxon>Acari</taxon>
        <taxon>Acariformes</taxon>
        <taxon>Sarcoptiformes</taxon>
        <taxon>Oribatida</taxon>
        <taxon>Brachypylina</taxon>
        <taxon>Oppioidea</taxon>
        <taxon>Oppiidae</taxon>
        <taxon>Oppiella</taxon>
    </lineage>
</organism>
<dbReference type="PANTHER" id="PTHR43372:SF4">
    <property type="entry name" value="FATTY-ACID AMIDE HYDROLASE 2"/>
    <property type="match status" value="1"/>
</dbReference>
<reference evidence="2" key="1">
    <citation type="submission" date="2020-11" db="EMBL/GenBank/DDBJ databases">
        <authorList>
            <person name="Tran Van P."/>
        </authorList>
    </citation>
    <scope>NUCLEOTIDE SEQUENCE</scope>
</reference>
<accession>A0A7R9MKG6</accession>
<gene>
    <name evidence="2" type="ORF">ONB1V03_LOCUS18466</name>
</gene>
<protein>
    <recommendedName>
        <fullName evidence="1">Amidase domain-containing protein</fullName>
    </recommendedName>
</protein>
<evidence type="ECO:0000259" key="1">
    <source>
        <dbReference type="Pfam" id="PF01425"/>
    </source>
</evidence>
<dbReference type="InterPro" id="IPR052739">
    <property type="entry name" value="FAAH2"/>
</dbReference>
<dbReference type="GO" id="GO:0012505">
    <property type="term" value="C:endomembrane system"/>
    <property type="evidence" value="ECO:0007669"/>
    <property type="project" value="TreeGrafter"/>
</dbReference>
<dbReference type="SUPFAM" id="SSF75304">
    <property type="entry name" value="Amidase signature (AS) enzymes"/>
    <property type="match status" value="1"/>
</dbReference>
<dbReference type="Proteomes" id="UP000728032">
    <property type="component" value="Unassembled WGS sequence"/>
</dbReference>
<dbReference type="PANTHER" id="PTHR43372">
    <property type="entry name" value="FATTY-ACID AMIDE HYDROLASE"/>
    <property type="match status" value="1"/>
</dbReference>
<feature type="domain" description="Amidase" evidence="1">
    <location>
        <begin position="9"/>
        <end position="89"/>
    </location>
</feature>
<name>A0A7R9MKG6_9ACAR</name>
<dbReference type="OrthoDB" id="6428749at2759"/>
<dbReference type="InterPro" id="IPR036928">
    <property type="entry name" value="AS_sf"/>
</dbReference>
<feature type="non-terminal residue" evidence="2">
    <location>
        <position position="1"/>
    </location>
</feature>
<dbReference type="AlphaFoldDB" id="A0A7R9MKG6"/>
<dbReference type="EMBL" id="CAJPVJ010025495">
    <property type="protein sequence ID" value="CAG2179042.1"/>
    <property type="molecule type" value="Genomic_DNA"/>
</dbReference>
<dbReference type="InterPro" id="IPR023631">
    <property type="entry name" value="Amidase_dom"/>
</dbReference>
<dbReference type="Gene3D" id="3.90.1300.10">
    <property type="entry name" value="Amidase signature (AS) domain"/>
    <property type="match status" value="1"/>
</dbReference>